<sequence>MLATSYCTDRYNKPSIYEDYSTDIHNNKISWLNFLTAQPIPEETEMSDCSDSESSISSTEDSYIVLEVRKPRSIDKTTDIIENKLHFAQINIDEHIVKYDQIAKPITTRVALQAHAIEIQVESLIQIDVFEKVIQRTNRILFHTPKKLDKSVSVSDNDFTDSMELQTNCPIIEGEPMDIHSSLTSLDSIDKDSLIENNYSAVLTQQKANYIEEEQKPPINEIKTLKRRLAPNDEYKEKSNRIKEQKITHTQMSNSFSITNKQSKSSTLFRFIKNQTRHIQTKYNMSNHEMKSNEPSLVQIKYFDGRSSLTDMNIQGSQILCNPVSPLSSSSKSSSRKRILNHFSIFSKTTSTEEIYSKPKFGIFNGRKSKDSYV</sequence>
<evidence type="ECO:0000313" key="2">
    <source>
        <dbReference type="EMBL" id="CAF1488939.1"/>
    </source>
</evidence>
<dbReference type="Proteomes" id="UP000663832">
    <property type="component" value="Unassembled WGS sequence"/>
</dbReference>
<dbReference type="Proteomes" id="UP000663877">
    <property type="component" value="Unassembled WGS sequence"/>
</dbReference>
<evidence type="ECO:0000313" key="4">
    <source>
        <dbReference type="Proteomes" id="UP000663877"/>
    </source>
</evidence>
<evidence type="ECO:0000313" key="1">
    <source>
        <dbReference type="EMBL" id="CAF0975539.1"/>
    </source>
</evidence>
<dbReference type="EMBL" id="CAJNOM010000534">
    <property type="protein sequence ID" value="CAF1488939.1"/>
    <property type="molecule type" value="Genomic_DNA"/>
</dbReference>
<evidence type="ECO:0000313" key="3">
    <source>
        <dbReference type="Proteomes" id="UP000663832"/>
    </source>
</evidence>
<comment type="caution">
    <text evidence="1">The sequence shown here is derived from an EMBL/GenBank/DDBJ whole genome shotgun (WGS) entry which is preliminary data.</text>
</comment>
<dbReference type="EMBL" id="CAJNOI010000062">
    <property type="protein sequence ID" value="CAF0975539.1"/>
    <property type="molecule type" value="Genomic_DNA"/>
</dbReference>
<protein>
    <submittedName>
        <fullName evidence="1">Uncharacterized protein</fullName>
    </submittedName>
</protein>
<proteinExistence type="predicted"/>
<name>A0A814F1X1_9BILA</name>
<organism evidence="1 4">
    <name type="scientific">Adineta steineri</name>
    <dbReference type="NCBI Taxonomy" id="433720"/>
    <lineage>
        <taxon>Eukaryota</taxon>
        <taxon>Metazoa</taxon>
        <taxon>Spiralia</taxon>
        <taxon>Gnathifera</taxon>
        <taxon>Rotifera</taxon>
        <taxon>Eurotatoria</taxon>
        <taxon>Bdelloidea</taxon>
        <taxon>Adinetida</taxon>
        <taxon>Adinetidae</taxon>
        <taxon>Adineta</taxon>
    </lineage>
</organism>
<reference evidence="1" key="1">
    <citation type="submission" date="2021-02" db="EMBL/GenBank/DDBJ databases">
        <authorList>
            <person name="Nowell W R."/>
        </authorList>
    </citation>
    <scope>NUCLEOTIDE SEQUENCE</scope>
</reference>
<accession>A0A814F1X1</accession>
<gene>
    <name evidence="1" type="ORF">BJG266_LOCUS14575</name>
    <name evidence="2" type="ORF">QVE165_LOCUS42745</name>
</gene>
<dbReference type="AlphaFoldDB" id="A0A814F1X1"/>
<keyword evidence="3" id="KW-1185">Reference proteome</keyword>
<dbReference type="OrthoDB" id="10018306at2759"/>